<gene>
    <name evidence="3" type="ORF">D9613_007172</name>
</gene>
<evidence type="ECO:0000256" key="1">
    <source>
        <dbReference type="SAM" id="MobiDB-lite"/>
    </source>
</evidence>
<evidence type="ECO:0000256" key="2">
    <source>
        <dbReference type="SAM" id="SignalP"/>
    </source>
</evidence>
<feature type="compositionally biased region" description="Basic residues" evidence="1">
    <location>
        <begin position="56"/>
        <end position="65"/>
    </location>
</feature>
<feature type="region of interest" description="Disordered" evidence="1">
    <location>
        <begin position="46"/>
        <end position="65"/>
    </location>
</feature>
<evidence type="ECO:0000313" key="3">
    <source>
        <dbReference type="EMBL" id="KAF4611126.1"/>
    </source>
</evidence>
<dbReference type="AlphaFoldDB" id="A0A8H4VHY7"/>
<organism evidence="3 4">
    <name type="scientific">Agrocybe pediades</name>
    <dbReference type="NCBI Taxonomy" id="84607"/>
    <lineage>
        <taxon>Eukaryota</taxon>
        <taxon>Fungi</taxon>
        <taxon>Dikarya</taxon>
        <taxon>Basidiomycota</taxon>
        <taxon>Agaricomycotina</taxon>
        <taxon>Agaricomycetes</taxon>
        <taxon>Agaricomycetidae</taxon>
        <taxon>Agaricales</taxon>
        <taxon>Agaricineae</taxon>
        <taxon>Strophariaceae</taxon>
        <taxon>Agrocybe</taxon>
    </lineage>
</organism>
<feature type="chain" id="PRO_5034439754" evidence="2">
    <location>
        <begin position="20"/>
        <end position="235"/>
    </location>
</feature>
<accession>A0A8H4VHY7</accession>
<protein>
    <submittedName>
        <fullName evidence="3">Uncharacterized protein</fullName>
    </submittedName>
</protein>
<sequence length="235" mass="25756">MVQILNVLVVFAVFANAFAIPILETRDIATEYTGSDTSSLTLKVSHGHGRLEARGKNARNTKKKPQTTIGKVVNGVQKYAKQCHFIRDEETGDVLIRELDEDDEDGAIMYARDPAGTFGKIFKAAKGLAHRCQFIRSDETDGIYVREISEVEVGSLDARGNGRKGKTGALGKVITGAKALAQRCHFMRDLEGEEMDLLARRSPGSTLGSVLKKVKGIAHRCHFIRDGEEDLLGLD</sequence>
<name>A0A8H4VHY7_9AGAR</name>
<keyword evidence="4" id="KW-1185">Reference proteome</keyword>
<comment type="caution">
    <text evidence="3">The sequence shown here is derived from an EMBL/GenBank/DDBJ whole genome shotgun (WGS) entry which is preliminary data.</text>
</comment>
<dbReference type="Proteomes" id="UP000521872">
    <property type="component" value="Unassembled WGS sequence"/>
</dbReference>
<dbReference type="EMBL" id="JAACJL010000058">
    <property type="protein sequence ID" value="KAF4611126.1"/>
    <property type="molecule type" value="Genomic_DNA"/>
</dbReference>
<reference evidence="3 4" key="1">
    <citation type="submission" date="2019-12" db="EMBL/GenBank/DDBJ databases">
        <authorList>
            <person name="Floudas D."/>
            <person name="Bentzer J."/>
            <person name="Ahren D."/>
            <person name="Johansson T."/>
            <person name="Persson P."/>
            <person name="Tunlid A."/>
        </authorList>
    </citation>
    <scope>NUCLEOTIDE SEQUENCE [LARGE SCALE GENOMIC DNA]</scope>
    <source>
        <strain evidence="3 4">CBS 102.39</strain>
    </source>
</reference>
<feature type="signal peptide" evidence="2">
    <location>
        <begin position="1"/>
        <end position="19"/>
    </location>
</feature>
<proteinExistence type="predicted"/>
<keyword evidence="2" id="KW-0732">Signal</keyword>
<evidence type="ECO:0000313" key="4">
    <source>
        <dbReference type="Proteomes" id="UP000521872"/>
    </source>
</evidence>